<evidence type="ECO:0000313" key="2">
    <source>
        <dbReference type="EMBL" id="KAK9083367.1"/>
    </source>
</evidence>
<protein>
    <recommendedName>
        <fullName evidence="1">Reverse transcriptase zinc-binding domain-containing protein</fullName>
    </recommendedName>
</protein>
<evidence type="ECO:0000313" key="3">
    <source>
        <dbReference type="Proteomes" id="UP001419268"/>
    </source>
</evidence>
<comment type="caution">
    <text evidence="2">The sequence shown here is derived from an EMBL/GenBank/DDBJ whole genome shotgun (WGS) entry which is preliminary data.</text>
</comment>
<dbReference type="InterPro" id="IPR026960">
    <property type="entry name" value="RVT-Znf"/>
</dbReference>
<proteinExistence type="predicted"/>
<reference evidence="2 3" key="1">
    <citation type="submission" date="2024-01" db="EMBL/GenBank/DDBJ databases">
        <title>Genome assemblies of Stephania.</title>
        <authorList>
            <person name="Yang L."/>
        </authorList>
    </citation>
    <scope>NUCLEOTIDE SEQUENCE [LARGE SCALE GENOMIC DNA]</scope>
    <source>
        <strain evidence="2">JXDWG</strain>
        <tissue evidence="2">Leaf</tissue>
    </source>
</reference>
<organism evidence="2 3">
    <name type="scientific">Stephania cephalantha</name>
    <dbReference type="NCBI Taxonomy" id="152367"/>
    <lineage>
        <taxon>Eukaryota</taxon>
        <taxon>Viridiplantae</taxon>
        <taxon>Streptophyta</taxon>
        <taxon>Embryophyta</taxon>
        <taxon>Tracheophyta</taxon>
        <taxon>Spermatophyta</taxon>
        <taxon>Magnoliopsida</taxon>
        <taxon>Ranunculales</taxon>
        <taxon>Menispermaceae</taxon>
        <taxon>Menispermoideae</taxon>
        <taxon>Cissampelideae</taxon>
        <taxon>Stephania</taxon>
    </lineage>
</organism>
<name>A0AAP0HG03_9MAGN</name>
<evidence type="ECO:0000259" key="1">
    <source>
        <dbReference type="Pfam" id="PF13966"/>
    </source>
</evidence>
<dbReference type="Pfam" id="PF13966">
    <property type="entry name" value="zf-RVT"/>
    <property type="match status" value="1"/>
</dbReference>
<dbReference type="EMBL" id="JBBNAG010000013">
    <property type="protein sequence ID" value="KAK9083367.1"/>
    <property type="molecule type" value="Genomic_DNA"/>
</dbReference>
<gene>
    <name evidence="2" type="ORF">Scep_029838</name>
</gene>
<dbReference type="Proteomes" id="UP001419268">
    <property type="component" value="Unassembled WGS sequence"/>
</dbReference>
<feature type="domain" description="Reverse transcriptase zinc-binding" evidence="1">
    <location>
        <begin position="148"/>
        <end position="234"/>
    </location>
</feature>
<dbReference type="AlphaFoldDB" id="A0AAP0HG03"/>
<keyword evidence="3" id="KW-1185">Reference proteome</keyword>
<sequence>MEQANVISRVLDMLCDASGHRISLGTYCGVPILHSRVSGSTYNHLVDNISKRTMQLKPSKMEIQLCSGKIDRWLLQKPLVEYANNEVPSHLLDLKVKNFITSGRQWNRELFQQFLPEDGIMEIAAIKVSQPEDELDIILWCLSKTGDFTVMSAYNYLMERLNDPNGKTWKLIWSWKRPERIKMFLWLTANGRLQTNVGRVKRNLVDSDQCQLYNRGSESQIHVLRDCEGAAATWQSLIPGEYLNRFFTTDFHTWLLSNLDDRNCRVKGPTLMWHYRY</sequence>
<accession>A0AAP0HG03</accession>